<protein>
    <submittedName>
        <fullName evidence="2">Transporter, major facilitator family protein</fullName>
    </submittedName>
</protein>
<gene>
    <name evidence="2" type="ORF">NCTC10313_07232</name>
</gene>
<accession>A0A378UCI9</accession>
<keyword evidence="1" id="KW-1133">Transmembrane helix</keyword>
<dbReference type="InterPro" id="IPR015424">
    <property type="entry name" value="PyrdxlP-dep_Trfase"/>
</dbReference>
<dbReference type="Gene3D" id="3.40.640.10">
    <property type="entry name" value="Type I PLP-dependent aspartate aminotransferase-like (Major domain)"/>
    <property type="match status" value="1"/>
</dbReference>
<sequence>MIFNFTLGAYYPTAYYIALQIKGPKTGVAASVTGFTQTVSAGSISYFAASMTENGIGFSRMLGMSAFTLAVLSIIVIIILKVTQWKTGKSAKINRSLKYQTRVFSENINELVVVNRDGKEIILDDGRKMIEFVSCSYLGLETHPLLSEAIIEAVDRFGAQISVARNAC</sequence>
<evidence type="ECO:0000313" key="2">
    <source>
        <dbReference type="EMBL" id="STZ75045.1"/>
    </source>
</evidence>
<dbReference type="SUPFAM" id="SSF53383">
    <property type="entry name" value="PLP-dependent transferases"/>
    <property type="match status" value="1"/>
</dbReference>
<feature type="transmembrane region" description="Helical" evidence="1">
    <location>
        <begin position="61"/>
        <end position="80"/>
    </location>
</feature>
<keyword evidence="1" id="KW-0812">Transmembrane</keyword>
<dbReference type="AlphaFoldDB" id="A0A378UCI9"/>
<name>A0A378UCI9_KLEPO</name>
<dbReference type="InterPro" id="IPR015421">
    <property type="entry name" value="PyrdxlP-dep_Trfase_major"/>
</dbReference>
<keyword evidence="1" id="KW-0472">Membrane</keyword>
<dbReference type="EMBL" id="UGLW01000004">
    <property type="protein sequence ID" value="STZ75045.1"/>
    <property type="molecule type" value="Genomic_DNA"/>
</dbReference>
<proteinExistence type="predicted"/>
<dbReference type="InterPro" id="IPR015422">
    <property type="entry name" value="PyrdxlP-dep_Trfase_small"/>
</dbReference>
<organism evidence="2 3">
    <name type="scientific">Klebsiella pneumoniae subsp. ozaenae</name>
    <dbReference type="NCBI Taxonomy" id="574"/>
    <lineage>
        <taxon>Bacteria</taxon>
        <taxon>Pseudomonadati</taxon>
        <taxon>Pseudomonadota</taxon>
        <taxon>Gammaproteobacteria</taxon>
        <taxon>Enterobacterales</taxon>
        <taxon>Enterobacteriaceae</taxon>
        <taxon>Klebsiella/Raoultella group</taxon>
        <taxon>Klebsiella</taxon>
        <taxon>Klebsiella pneumoniae complex</taxon>
    </lineage>
</organism>
<dbReference type="Proteomes" id="UP000254487">
    <property type="component" value="Unassembled WGS sequence"/>
</dbReference>
<dbReference type="Gene3D" id="3.90.1150.10">
    <property type="entry name" value="Aspartate Aminotransferase, domain 1"/>
    <property type="match status" value="1"/>
</dbReference>
<evidence type="ECO:0000256" key="1">
    <source>
        <dbReference type="SAM" id="Phobius"/>
    </source>
</evidence>
<evidence type="ECO:0000313" key="3">
    <source>
        <dbReference type="Proteomes" id="UP000254487"/>
    </source>
</evidence>
<reference evidence="2 3" key="1">
    <citation type="submission" date="2018-06" db="EMBL/GenBank/DDBJ databases">
        <authorList>
            <consortium name="Pathogen Informatics"/>
            <person name="Doyle S."/>
        </authorList>
    </citation>
    <scope>NUCLEOTIDE SEQUENCE [LARGE SCALE GENOMIC DNA]</scope>
    <source>
        <strain evidence="2 3">NCTC10313</strain>
    </source>
</reference>